<feature type="domain" description="Carrier" evidence="1">
    <location>
        <begin position="14"/>
        <end position="92"/>
    </location>
</feature>
<protein>
    <submittedName>
        <fullName evidence="2">Acyl carrier protein</fullName>
    </submittedName>
</protein>
<sequence>MNIDEIRETARLRREVCDQIKEMIVERLDLPIAPAWITDDQPLFGRGLELDSLDVLELYVAIEAEFDVALYDSEMTVFGSVSRLAETVRPELIRVPEPV</sequence>
<dbReference type="InterPro" id="IPR009081">
    <property type="entry name" value="PP-bd_ACP"/>
</dbReference>
<dbReference type="InterPro" id="IPR036736">
    <property type="entry name" value="ACP-like_sf"/>
</dbReference>
<gene>
    <name evidence="2" type="ORF">A6048_11390</name>
</gene>
<reference evidence="2 3" key="1">
    <citation type="submission" date="2016-04" db="EMBL/GenBank/DDBJ databases">
        <title>Complete genome sequence of the haloalkaliphilic hydrocarbon-degrading bacterium Dietzia psychralcaliphila ILA-1T, isolated from a drain of a fish product-processing plant.</title>
        <authorList>
            <person name="Zhao J."/>
            <person name="Hu B."/>
            <person name="Geng S."/>
            <person name="Nie Y."/>
            <person name="Tang Y."/>
        </authorList>
    </citation>
    <scope>NUCLEOTIDE SEQUENCE [LARGE SCALE GENOMIC DNA]</scope>
    <source>
        <strain evidence="2 3">ILA-1</strain>
    </source>
</reference>
<dbReference type="Pfam" id="PF00550">
    <property type="entry name" value="PP-binding"/>
    <property type="match status" value="1"/>
</dbReference>
<dbReference type="Gene3D" id="1.10.1200.10">
    <property type="entry name" value="ACP-like"/>
    <property type="match status" value="1"/>
</dbReference>
<dbReference type="RefSeq" id="WP_107746552.1">
    <property type="nucleotide sequence ID" value="NZ_CP015453.1"/>
</dbReference>
<evidence type="ECO:0000313" key="3">
    <source>
        <dbReference type="Proteomes" id="UP000244903"/>
    </source>
</evidence>
<evidence type="ECO:0000313" key="2">
    <source>
        <dbReference type="EMBL" id="AWH95998.1"/>
    </source>
</evidence>
<organism evidence="2 3">
    <name type="scientific">Dietzia psychralcaliphila</name>
    <dbReference type="NCBI Taxonomy" id="139021"/>
    <lineage>
        <taxon>Bacteria</taxon>
        <taxon>Bacillati</taxon>
        <taxon>Actinomycetota</taxon>
        <taxon>Actinomycetes</taxon>
        <taxon>Mycobacteriales</taxon>
        <taxon>Dietziaceae</taxon>
        <taxon>Dietzia</taxon>
    </lineage>
</organism>
<dbReference type="AlphaFoldDB" id="A0AAD0NRB5"/>
<dbReference type="PROSITE" id="PS50075">
    <property type="entry name" value="CARRIER"/>
    <property type="match status" value="1"/>
</dbReference>
<dbReference type="KEGG" id="dpc:A6048_11390"/>
<proteinExistence type="predicted"/>
<keyword evidence="3" id="KW-1185">Reference proteome</keyword>
<dbReference type="EMBL" id="CP015453">
    <property type="protein sequence ID" value="AWH95998.1"/>
    <property type="molecule type" value="Genomic_DNA"/>
</dbReference>
<dbReference type="SUPFAM" id="SSF47336">
    <property type="entry name" value="ACP-like"/>
    <property type="match status" value="1"/>
</dbReference>
<accession>A0AAD0NRB5</accession>
<name>A0AAD0NRB5_9ACTN</name>
<dbReference type="Proteomes" id="UP000244903">
    <property type="component" value="Chromosome"/>
</dbReference>
<evidence type="ECO:0000259" key="1">
    <source>
        <dbReference type="PROSITE" id="PS50075"/>
    </source>
</evidence>